<dbReference type="Pfam" id="PF09479">
    <property type="entry name" value="Flg_new"/>
    <property type="match status" value="1"/>
</dbReference>
<evidence type="ECO:0000313" key="5">
    <source>
        <dbReference type="EMBL" id="HIV39632.1"/>
    </source>
</evidence>
<dbReference type="SUPFAM" id="SSF52058">
    <property type="entry name" value="L domain-like"/>
    <property type="match status" value="4"/>
</dbReference>
<dbReference type="InterPro" id="IPR053139">
    <property type="entry name" value="Surface_bspA-like"/>
</dbReference>
<dbReference type="Pfam" id="PF00041">
    <property type="entry name" value="fn3"/>
    <property type="match status" value="1"/>
</dbReference>
<reference evidence="5" key="2">
    <citation type="submission" date="2021-04" db="EMBL/GenBank/DDBJ databases">
        <authorList>
            <person name="Gilroy R."/>
        </authorList>
    </citation>
    <scope>NUCLEOTIDE SEQUENCE</scope>
    <source>
        <strain evidence="5">CHK195-9823</strain>
    </source>
</reference>
<dbReference type="Pfam" id="PF18911">
    <property type="entry name" value="PKD_4"/>
    <property type="match status" value="1"/>
</dbReference>
<feature type="compositionally biased region" description="Acidic residues" evidence="1">
    <location>
        <begin position="148"/>
        <end position="160"/>
    </location>
</feature>
<dbReference type="InterPro" id="IPR000601">
    <property type="entry name" value="PKD_dom"/>
</dbReference>
<evidence type="ECO:0000256" key="2">
    <source>
        <dbReference type="SAM" id="SignalP"/>
    </source>
</evidence>
<gene>
    <name evidence="5" type="ORF">H9747_11675</name>
</gene>
<dbReference type="PROSITE" id="PS50853">
    <property type="entry name" value="FN3"/>
    <property type="match status" value="3"/>
</dbReference>
<dbReference type="SMART" id="SM00060">
    <property type="entry name" value="FN3"/>
    <property type="match status" value="5"/>
</dbReference>
<feature type="domain" description="PKD" evidence="3">
    <location>
        <begin position="2611"/>
        <end position="2682"/>
    </location>
</feature>
<dbReference type="InterPro" id="IPR003961">
    <property type="entry name" value="FN3_dom"/>
</dbReference>
<dbReference type="EMBL" id="DXIQ01000077">
    <property type="protein sequence ID" value="HIV39632.1"/>
    <property type="molecule type" value="Genomic_DNA"/>
</dbReference>
<feature type="domain" description="Fibronectin type-III" evidence="4">
    <location>
        <begin position="2104"/>
        <end position="2197"/>
    </location>
</feature>
<organism evidence="5 6">
    <name type="scientific">Candidatus Blautia stercorigallinarum</name>
    <dbReference type="NCBI Taxonomy" id="2838501"/>
    <lineage>
        <taxon>Bacteria</taxon>
        <taxon>Bacillati</taxon>
        <taxon>Bacillota</taxon>
        <taxon>Clostridia</taxon>
        <taxon>Lachnospirales</taxon>
        <taxon>Lachnospiraceae</taxon>
        <taxon>Blautia</taxon>
    </lineage>
</organism>
<dbReference type="SUPFAM" id="SSF49265">
    <property type="entry name" value="Fibronectin type III"/>
    <property type="match status" value="2"/>
</dbReference>
<feature type="chain" id="PRO_5039718739" evidence="2">
    <location>
        <begin position="25"/>
        <end position="4240"/>
    </location>
</feature>
<dbReference type="CDD" id="cd00063">
    <property type="entry name" value="FN3"/>
    <property type="match status" value="3"/>
</dbReference>
<dbReference type="Proteomes" id="UP000886814">
    <property type="component" value="Unassembled WGS sequence"/>
</dbReference>
<dbReference type="InterPro" id="IPR032675">
    <property type="entry name" value="LRR_dom_sf"/>
</dbReference>
<reference evidence="5" key="1">
    <citation type="journal article" date="2021" name="PeerJ">
        <title>Extensive microbial diversity within the chicken gut microbiome revealed by metagenomics and culture.</title>
        <authorList>
            <person name="Gilroy R."/>
            <person name="Ravi A."/>
            <person name="Getino M."/>
            <person name="Pursley I."/>
            <person name="Horton D.L."/>
            <person name="Alikhan N.F."/>
            <person name="Baker D."/>
            <person name="Gharbi K."/>
            <person name="Hall N."/>
            <person name="Watson M."/>
            <person name="Adriaenssens E.M."/>
            <person name="Foster-Nyarko E."/>
            <person name="Jarju S."/>
            <person name="Secka A."/>
            <person name="Antonio M."/>
            <person name="Oren A."/>
            <person name="Chaudhuri R.R."/>
            <person name="La Ragione R."/>
            <person name="Hildebrand F."/>
            <person name="Pallen M.J."/>
        </authorList>
    </citation>
    <scope>NUCLEOTIDE SEQUENCE</scope>
    <source>
        <strain evidence="5">CHK195-9823</strain>
    </source>
</reference>
<keyword evidence="2" id="KW-0732">Signal</keyword>
<evidence type="ECO:0000259" key="3">
    <source>
        <dbReference type="PROSITE" id="PS50093"/>
    </source>
</evidence>
<comment type="caution">
    <text evidence="5">The sequence shown here is derived from an EMBL/GenBank/DDBJ whole genome shotgun (WGS) entry which is preliminary data.</text>
</comment>
<dbReference type="Gene3D" id="3.80.10.10">
    <property type="entry name" value="Ribonuclease Inhibitor"/>
    <property type="match status" value="8"/>
</dbReference>
<dbReference type="PANTHER" id="PTHR45661:SF3">
    <property type="entry name" value="IG-LIKE DOMAIN-CONTAINING PROTEIN"/>
    <property type="match status" value="1"/>
</dbReference>
<accession>A0A9D1TGP4</accession>
<dbReference type="Gene3D" id="3.40.50.12480">
    <property type="match status" value="1"/>
</dbReference>
<sequence>MRKRFLAMFLAFTMTINSSEMLFAAEPEGIQQPQEQELYTEKSAGEIETTSEQTETAPEESEEETEEPGQDYESTGEVQEVQKNVSEVQEQEQEQGSTPEMESQADEMVGQPAQEETIEEPAEEPEEGNTTENSLSESSAEIQPELPVESEVEVQSEFQEESGAATEAEDFGFVFSGGIITGYTGSESTVVIPDEIDGVPVTQIGRYAFSNNQTLESIVIGQNVTLIYPEAFDGCNNLKTVRFLGKQVPEGYYGNHCLYYAKNLGTIYVPIEAYAAYHSAFLECLEDSVRLKTNTGEDFVVEEDVLIGYAGEAEEVTLPENIIRIGNSAFCGNTAVEKIYLPDSTVEIEEKAFYCCENLITVDNYDQIKRIGNFAFYRCSSLTSHIMEAENLEELGESAFELCTGLQGNLSLPSGVKNIPDRTFAGCAGFQGELLLPEGLETIGESSFSQCGFIGDLRIPNSVQTIKPYAFSECSNFNGTLTLSENLESIGAYAFYSCGFTGDISIPDSVQFMEKYAFAQCEFDGLLTLPSNLVTLPEGAFAYCRGLHGDLIIPESVQVIEKEAFNGCSGLDGALKLSSDLKTIGESAFQDCQTLSGELIIPDGVTDIGKYAFRNCSGFSGTLEILGVVQWGNYAFENCSGITTVAFGENARYSDGTLFDFCTGIKEIKLYCAPEYAAGISDLDELESLETIYVPSQFYGIYMEKYGASIPAQVTLKTFEGDEFIIKDNVLVGYTGEATEIILPEEVTEIGENVFRNNETVEKVTLPDGIKKVGAYAFENSSIKEIVNAESLEEIGDYAFSNCRNLVSPLMAGESLKNIGKEAFRNCKSLSGEIVLSPGLSEISAYTFYGCTQVESFVLPESIVVIGKGAFANCYNLKKINIPEKITNIPVDMVYNCGSLEGTLVIPDNVNSIGASAFSRCYGITGLKLPRNLQSIGQEAFFGCTGLKGTLELPEELTSMGMSAFFACRGITGELVIPDKLTGLSTGVFGETGIESLVLGKSVKSIGRQVIQNCSGLKKITFCNQTPPMFYNIVDFFDSAPELETIYIPQGTYASYVDTIGRYTDARIMEEGAGDFTISGSVLISYNGTDAEVEIPAGITEIGSSAFMKNTSLEKVIFCDGITKIGNNAFEGCFNLKEIINTEDLESIGDYGFSGCKVLSGDILRSPNLHTIGSHAFESCRALGGETGELKLSESLSSIGAWGFRYCREVTSVIIPKGITEIEPSTFSECCELESVKFPESLESIGYKAFENTGIKNLELPEGLKDIGEYAFSCCENLTGSIRIPDTVESLHNCVFFSYSRKIEELILGTGIKIIREHSLNSTNFNIIRFLGTEPPVFEGKAIKNLGSKVKVYVPYEAYKEYNNTFYEQGFTGRLLVDGDEEFYIENNVLISYFGNNQDVAIPENVTEIGPNAFRNNSDLENLILSEKIEVIGDGAFLNCSNLKTVENTDGLIKIGSSAFSNCKSLETFELTGTRLERIGDDAFSNCSSLKLPEISDTVNYIGDSAFNSCFSMNGPIKLPKNLTTIGNYAFYRCNSLEGNLVIPEKVTYIGGWAFRECGFEGTLELPKGLETIGKYAFYGCSFTGVLKLPEKLTELGDGTFSGCQFTGELILPESMTYLSDSSFQSLNIESIVIGNQMGLIRWNAFNGCNNLKKLVFLGENPPSAEEPDFLRSLVNLKEIYVPEQSLELYESAYRAIVGEDVVISSDLASIPVSNLQADKIYSGSVHLTWSPAVSEDTAGYVIYRDDLEEPVGRTESTEFTDRNLTTARTYTYSVCPVTETGEEGYASQIEVTPILPQVTGIGTDNFLNKIGAGNGRIYAYVRNLKNLEPLGDEYTVGRFYYEDIFGTRIPIGEPVTEPSSLTATQGVYTIEWDVQDITPGTYTVIFELTDIDGRSSQASGKISVDNSVPEKITGLTAIGDTNQIVLSWTMAHELDTERYHIYKKEQEQSDFRLYKRIIGRENLTYTDKNVQPGKKYNYYIVGVNDFGMEGEASETATAIPAADTEKPRVVKITPVNGSVLSQTAEIYIQSQDNVSVTKTEIHVSADNGATWELLGFSETDNCRVSLDTTEYSDQILLVKGTAYDAAGNISDSMTAEYQVDNTGPEQVTGLSGESTSTTITLRWKDVADKDFYFFRVEERKAGEETFEICQDVYTTLGANVINLVPGTEHFYRVVAYDRYGNRGIPSEEISVSTQKDTNSPVITSITPDPGYYRDEIPLTIQTQDDAGVEKVIIQISSNGVLWTDVEEIQAEGRTAQVQYDLNLENCQEGLLYVRGISQDTSGNISDRSSSAPFVQYYVDRTAPAVPGNVQAQGHDGYIEITWDMGSEQDLADYILYRSLDGEKFEEYATGLYQTNYFDRNTEGDQTYWYQIAVRDYAGNISQRTQAVQGSVQEDTQAPEIHSVAPVSGTVLGQGRKKFSVLASDNRQLKKMTAYYGVNSKENLQELASKENIEDYYYVLETELPLDSMEDGDKVYIKVIAEDIHGMTAESEIYEYTIDKTAPLLENVQVSGDEEKITVQWTGFQEEDLQGYQIYRKPAGGSYTIVGQKLKEDNQGNYIFHDYTGEVKETYSYKVEAVDTAGNTYSLLSENVWLTAVMKLEAGLVCETWQSVDTEYAFDASSTVSEAGVARFEMDFGDGQEPVVQTDPEFIHRYSAAGNYQVTLTVTDQAGNQDSYTKEVQVKEPELLGTVKVHVEDADGQSLSGMPVYFDLDNTSDNVRYTDSRGDTEFISQVGKFSVGAYDTNYLPVKRDVVVRSNTDTEITLTMVKAPIVTGKFEVDRMTLDEIQAAGIDIADPANQHVMKFTIHLTYTERDKVIEDTFEIAMNDNNETWEIVSPNIPDRHFVTKPVIIDLGDDGGHYEGGGSSSGPAIVAVLDIPAEASFLKEFFDVRLHIINQAGSEFTLSGNQVHLNVPEGMSIVDAIDHSSSADVTFGDLKGQEQATLSWVLRGDEQGEYDLSADYQGMLEQFNKTVNATFITDEPIKVYGTSAVKLIAEINSKILYNALYFNLGIENKSDIDIYMPSINVDDETIISYKEKKKGSGNWNEGTEIPVKQLASALMNQEGFSQNIDMETPVEVLAPGETLMNKYAAYNATDYQDIAYLQEAVYEIADEMDVEVEVRTVDMELYNMENAEDKVADIRQDKNKTAFVEEMIDTGNDNYYYVRQAIQADDELAQNLSEGAYKTLDFVFNFDLSLFTNDDIDKITREYIRDLLLDEGTSENVERIVENTKVKVLKSTVDAVGIALGATGESGAEAVTSALSDVNTFNKLKNDYDSQGQEGLKKGIKDLILSLGVGTAEGLLLKEVDDFDFDTSIRSSMKTAFGNISTVLGILDDYSTAWSESQEFCDIMMTVNANYEEAEFLLRTMALNIGRIKPFDSRNTVEDTLNDMLTEMQEAMDKQMQVFVQEFAKLEGERLGAASMKEVAVMVFGKKGGIMYNLCKSAFNLLDTTTGWGDTVKDIQKVRVAAILSACMKQGVREMWNNPEGQEEDFLRGLKYLFKLRMMGERDYTVTADESSNKQDVVNLINKEHGTGYENAYDYYLEIQAWLVEQRDAIYGNKSEVLNVPAAPEVSLDYVNSCTEQSFDSSYEYAIGGENWTDCADGPIYVTPKDVNQTLWVRVKGTAEHMSGNVTKITIPAMAQLLGDIKVFYDGEKYHVTGLSEGTYSYMFSEQAELEKEWSTQKQFVFSGEETVFQADGEHNYIHLRREASNGSSEDKRGAGFASLIKTVATLGMRNVQVIYDDTMGTVTGQGEYMEQSQVLLEAVPEEGYVFLGWYEQGNMISDKPEYSFTVTEDRTLKAEFAPEGVQTGTVVVSCDPENTGILQGGGAYQIGTSVVIRAEAVQGYNFTGWYDETGSCITTSRTYEFVLDKLEVRYLARYQSLGKAEVTIYSESSKGFLVNGETQQSGYTAPWPKGTQVTLEADNSDGTFAYWTDREGICLSNTPVYTFQVSDITEYYAIYKNDDLETTEVIFLSDYGQVIERKDYHKGEEVSMPVGPSRLGYEFVSWNKTAEEIKNLINAGETMVVVVPVYEKTELKFGLTVTGGSIIYHENLPDPDGKYTYGTRLQIKAEEPEEGMLFSHWEDEDGNILSYRDTYLFMLNEDMTIHGIFVPDGTVPEKKAAIVISGSRAYIEDNVIKVSFSATRDVPDKFTVIANGIIVTDDSTVGQSEEEFILGGENVKTGNSSNKTNKGVHTLTIRNAGRNITWYARGFLTYEDPEGNQYTIYSDIAEEMYSEQ</sequence>
<dbReference type="Pfam" id="PF13306">
    <property type="entry name" value="LRR_5"/>
    <property type="match status" value="9"/>
</dbReference>
<dbReference type="InterPro" id="IPR036116">
    <property type="entry name" value="FN3_sf"/>
</dbReference>
<dbReference type="Pfam" id="PF18998">
    <property type="entry name" value="Flg_new_2"/>
    <property type="match status" value="3"/>
</dbReference>
<dbReference type="InterPro" id="IPR013378">
    <property type="entry name" value="InlB-like_B-rpt"/>
</dbReference>
<dbReference type="PROSITE" id="PS50093">
    <property type="entry name" value="PKD"/>
    <property type="match status" value="1"/>
</dbReference>
<dbReference type="InterPro" id="IPR035986">
    <property type="entry name" value="PKD_dom_sf"/>
</dbReference>
<feature type="compositionally biased region" description="Acidic residues" evidence="1">
    <location>
        <begin position="57"/>
        <end position="70"/>
    </location>
</feature>
<dbReference type="CDD" id="cd00146">
    <property type="entry name" value="PKD"/>
    <property type="match status" value="1"/>
</dbReference>
<dbReference type="InterPro" id="IPR044060">
    <property type="entry name" value="Bacterial_rp_domain"/>
</dbReference>
<feature type="signal peptide" evidence="2">
    <location>
        <begin position="1"/>
        <end position="24"/>
    </location>
</feature>
<protein>
    <submittedName>
        <fullName evidence="5">Leucine-rich repeat protein</fullName>
    </submittedName>
</protein>
<dbReference type="SUPFAM" id="SSF49299">
    <property type="entry name" value="PKD domain"/>
    <property type="match status" value="1"/>
</dbReference>
<feature type="domain" description="Fibronectin type-III" evidence="4">
    <location>
        <begin position="1909"/>
        <end position="2004"/>
    </location>
</feature>
<evidence type="ECO:0000259" key="4">
    <source>
        <dbReference type="PROSITE" id="PS50853"/>
    </source>
</evidence>
<dbReference type="InterPro" id="IPR026906">
    <property type="entry name" value="LRR_5"/>
</dbReference>
<feature type="region of interest" description="Disordered" evidence="1">
    <location>
        <begin position="26"/>
        <end position="165"/>
    </location>
</feature>
<evidence type="ECO:0000256" key="1">
    <source>
        <dbReference type="SAM" id="MobiDB-lite"/>
    </source>
</evidence>
<name>A0A9D1TGP4_9FIRM</name>
<dbReference type="InterPro" id="IPR013783">
    <property type="entry name" value="Ig-like_fold"/>
</dbReference>
<dbReference type="InterPro" id="IPR022409">
    <property type="entry name" value="PKD/Chitinase_dom"/>
</dbReference>
<proteinExistence type="predicted"/>
<feature type="compositionally biased region" description="Acidic residues" evidence="1">
    <location>
        <begin position="116"/>
        <end position="129"/>
    </location>
</feature>
<dbReference type="PANTHER" id="PTHR45661">
    <property type="entry name" value="SURFACE ANTIGEN"/>
    <property type="match status" value="1"/>
</dbReference>
<dbReference type="SMART" id="SM00089">
    <property type="entry name" value="PKD"/>
    <property type="match status" value="1"/>
</dbReference>
<feature type="compositionally biased region" description="Low complexity" evidence="1">
    <location>
        <begin position="77"/>
        <end position="88"/>
    </location>
</feature>
<feature type="domain" description="Fibronectin type-III" evidence="4">
    <location>
        <begin position="1712"/>
        <end position="1798"/>
    </location>
</feature>
<evidence type="ECO:0000313" key="6">
    <source>
        <dbReference type="Proteomes" id="UP000886814"/>
    </source>
</evidence>
<feature type="compositionally biased region" description="Low complexity" evidence="1">
    <location>
        <begin position="26"/>
        <end position="37"/>
    </location>
</feature>
<dbReference type="Gene3D" id="2.60.40.10">
    <property type="entry name" value="Immunoglobulins"/>
    <property type="match status" value="6"/>
</dbReference>